<dbReference type="PATRIC" id="fig|449659.4.peg.1256"/>
<reference evidence="10 11" key="1">
    <citation type="journal article" date="2015" name="Genome Announc.">
        <title>Expanding the biotechnology potential of lactobacilli through comparative genomics of 213 strains and associated genera.</title>
        <authorList>
            <person name="Sun Z."/>
            <person name="Harris H.M."/>
            <person name="McCann A."/>
            <person name="Guo C."/>
            <person name="Argimon S."/>
            <person name="Zhang W."/>
            <person name="Yang X."/>
            <person name="Jeffery I.B."/>
            <person name="Cooney J.C."/>
            <person name="Kagawa T.F."/>
            <person name="Liu W."/>
            <person name="Song Y."/>
            <person name="Salvetti E."/>
            <person name="Wrobel A."/>
            <person name="Rasinkangas P."/>
            <person name="Parkhill J."/>
            <person name="Rea M.C."/>
            <person name="O'Sullivan O."/>
            <person name="Ritari J."/>
            <person name="Douillard F.P."/>
            <person name="Paul Ross R."/>
            <person name="Yang R."/>
            <person name="Briner A.E."/>
            <person name="Felis G.E."/>
            <person name="de Vos W.M."/>
            <person name="Barrangou R."/>
            <person name="Klaenhammer T.R."/>
            <person name="Caufield P.W."/>
            <person name="Cui Y."/>
            <person name="Zhang H."/>
            <person name="O'Toole P.W."/>
        </authorList>
    </citation>
    <scope>NUCLEOTIDE SEQUENCE [LARGE SCALE GENOMIC DNA]</scope>
    <source>
        <strain evidence="10 11">NBRC 103219</strain>
    </source>
</reference>
<evidence type="ECO:0000313" key="10">
    <source>
        <dbReference type="EMBL" id="KRO01059.1"/>
    </source>
</evidence>
<evidence type="ECO:0000256" key="8">
    <source>
        <dbReference type="NCBIfam" id="TIGR02209"/>
    </source>
</evidence>
<evidence type="ECO:0000256" key="2">
    <source>
        <dbReference type="ARBA" id="ARBA00022618"/>
    </source>
</evidence>
<dbReference type="GO" id="GO:0005886">
    <property type="term" value="C:plasma membrane"/>
    <property type="evidence" value="ECO:0007669"/>
    <property type="project" value="UniProtKB-SubCell"/>
</dbReference>
<evidence type="ECO:0000256" key="6">
    <source>
        <dbReference type="ARBA" id="ARBA00023306"/>
    </source>
</evidence>
<keyword evidence="6 7" id="KW-0131">Cell cycle</keyword>
<dbReference type="Proteomes" id="UP000051886">
    <property type="component" value="Unassembled WGS sequence"/>
</dbReference>
<proteinExistence type="inferred from homology"/>
<evidence type="ECO:0000256" key="5">
    <source>
        <dbReference type="ARBA" id="ARBA00023136"/>
    </source>
</evidence>
<evidence type="ECO:0000256" key="9">
    <source>
        <dbReference type="SAM" id="MobiDB-lite"/>
    </source>
</evidence>
<organism evidence="10 11">
    <name type="scientific">Ligilactobacillus pobuzihii</name>
    <dbReference type="NCBI Taxonomy" id="449659"/>
    <lineage>
        <taxon>Bacteria</taxon>
        <taxon>Bacillati</taxon>
        <taxon>Bacillota</taxon>
        <taxon>Bacilli</taxon>
        <taxon>Lactobacillales</taxon>
        <taxon>Lactobacillaceae</taxon>
        <taxon>Ligilactobacillus</taxon>
    </lineage>
</organism>
<dbReference type="AlphaFoldDB" id="A0A0R2LQK1"/>
<comment type="function">
    <text evidence="7">Essential cell division protein.</text>
</comment>
<feature type="region of interest" description="Disordered" evidence="9">
    <location>
        <begin position="1"/>
        <end position="29"/>
    </location>
</feature>
<dbReference type="RefSeq" id="WP_017868308.1">
    <property type="nucleotide sequence ID" value="NZ_BJYB01000007.1"/>
</dbReference>
<comment type="subcellular location">
    <subcellularLocation>
        <location evidence="7">Cell membrane</location>
        <topology evidence="7">Single-pass type II membrane protein</topology>
    </subcellularLocation>
    <text evidence="7">Localizes to the division septum where it forms a ring structure.</text>
</comment>
<keyword evidence="2 7" id="KW-0132">Cell division</keyword>
<accession>A0A0R2LQK1</accession>
<name>A0A0R2LQK1_9LACO</name>
<keyword evidence="11" id="KW-1185">Reference proteome</keyword>
<evidence type="ECO:0000313" key="11">
    <source>
        <dbReference type="Proteomes" id="UP000051886"/>
    </source>
</evidence>
<feature type="transmembrane region" description="Helical" evidence="7">
    <location>
        <begin position="40"/>
        <end position="61"/>
    </location>
</feature>
<keyword evidence="1 7" id="KW-1003">Cell membrane</keyword>
<keyword evidence="3 7" id="KW-0812">Transmembrane</keyword>
<evidence type="ECO:0000256" key="7">
    <source>
        <dbReference type="HAMAP-Rule" id="MF_00910"/>
    </source>
</evidence>
<dbReference type="EMBL" id="JQCN01000017">
    <property type="protein sequence ID" value="KRO01059.1"/>
    <property type="molecule type" value="Genomic_DNA"/>
</dbReference>
<comment type="similarity">
    <text evidence="7">Belongs to the FtsL family.</text>
</comment>
<sequence length="121" mass="13371">MAQNTAKQILTDPVSQPIHKKQGKTQQQSKKAQYLKVERFMVVLISVWISILACLVVASAINLNSTQVHLQKVNAQISSVQSKNANTKQEVGELTSRSRLDAVAKKAGLSMNEQNTRNVSR</sequence>
<evidence type="ECO:0000256" key="3">
    <source>
        <dbReference type="ARBA" id="ARBA00022692"/>
    </source>
</evidence>
<evidence type="ECO:0000256" key="4">
    <source>
        <dbReference type="ARBA" id="ARBA00022989"/>
    </source>
</evidence>
<evidence type="ECO:0000256" key="1">
    <source>
        <dbReference type="ARBA" id="ARBA00022475"/>
    </source>
</evidence>
<dbReference type="GO" id="GO:0043093">
    <property type="term" value="P:FtsZ-dependent cytokinesis"/>
    <property type="evidence" value="ECO:0007669"/>
    <property type="project" value="UniProtKB-UniRule"/>
</dbReference>
<dbReference type="OrthoDB" id="2134768at2"/>
<gene>
    <name evidence="7" type="primary">ftsL</name>
    <name evidence="10" type="ORF">IV66_GL001239</name>
</gene>
<comment type="caution">
    <text evidence="10">The sequence shown here is derived from an EMBL/GenBank/DDBJ whole genome shotgun (WGS) entry which is preliminary data.</text>
</comment>
<dbReference type="STRING" id="449659.IV66_GL001239"/>
<dbReference type="HAMAP" id="MF_00910">
    <property type="entry name" value="FtsL"/>
    <property type="match status" value="1"/>
</dbReference>
<dbReference type="NCBIfam" id="TIGR02209">
    <property type="entry name" value="ftsL_broad"/>
    <property type="match status" value="1"/>
</dbReference>
<keyword evidence="4 7" id="KW-1133">Transmembrane helix</keyword>
<dbReference type="InterPro" id="IPR011922">
    <property type="entry name" value="Cell_div_FtsL"/>
</dbReference>
<dbReference type="GO" id="GO:0032153">
    <property type="term" value="C:cell division site"/>
    <property type="evidence" value="ECO:0007669"/>
    <property type="project" value="UniProtKB-UniRule"/>
</dbReference>
<keyword evidence="5 7" id="KW-0472">Membrane</keyword>
<protein>
    <recommendedName>
        <fullName evidence="7 8">Cell division protein FtsL</fullName>
    </recommendedName>
</protein>